<comment type="caution">
    <text evidence="3">The sequence shown here is derived from an EMBL/GenBank/DDBJ whole genome shotgun (WGS) entry which is preliminary data.</text>
</comment>
<keyword evidence="1" id="KW-0456">Lyase</keyword>
<dbReference type="PANTHER" id="PTHR21240">
    <property type="entry name" value="2-AMINO-3-CARBOXYLMUCONATE-6-SEMIALDEHYDE DECARBOXYLASE"/>
    <property type="match status" value="1"/>
</dbReference>
<dbReference type="Pfam" id="PF04909">
    <property type="entry name" value="Amidohydro_2"/>
    <property type="match status" value="1"/>
</dbReference>
<sequence length="299" mass="33826">MFIDIHAHAYRKPVPFVVQFCTAEELIQRYDDLGIEKGVLLPVVSPEIYFPQANEDILDMAEKYPDRFIPYCNIDPRAMTNSADAPLDRVLSYYKDKGCKGLGEVMLNAPLMNPLVQNLFRHAERVGLPVVFDGSDQTTGDFGLYDDPGLPQLEHTLQRFPNLIIFGHGPVFWAEIGRLETPGERAIIFDLKGGQVGRLPSGPIKEEGVVPILFRRYPNLYGDLSDYTAHNAISRDPVYGPRFLTEFQDRLFFGTDICTVDMPVPLVDLLIDWRDTKKISVTVFNKIARENAMKLFGLS</sequence>
<dbReference type="PANTHER" id="PTHR21240:SF28">
    <property type="entry name" value="ISO-OROTATE DECARBOXYLASE (EUROFUNG)"/>
    <property type="match status" value="1"/>
</dbReference>
<proteinExistence type="predicted"/>
<evidence type="ECO:0000256" key="1">
    <source>
        <dbReference type="ARBA" id="ARBA00023239"/>
    </source>
</evidence>
<dbReference type="InterPro" id="IPR032465">
    <property type="entry name" value="ACMSD"/>
</dbReference>
<organism evidence="3 4">
    <name type="scientific">Paenibacillus mendelii</name>
    <dbReference type="NCBI Taxonomy" id="206163"/>
    <lineage>
        <taxon>Bacteria</taxon>
        <taxon>Bacillati</taxon>
        <taxon>Bacillota</taxon>
        <taxon>Bacilli</taxon>
        <taxon>Bacillales</taxon>
        <taxon>Paenibacillaceae</taxon>
        <taxon>Paenibacillus</taxon>
    </lineage>
</organism>
<dbReference type="SUPFAM" id="SSF51556">
    <property type="entry name" value="Metallo-dependent hydrolases"/>
    <property type="match status" value="1"/>
</dbReference>
<accession>A0ABV6JF41</accession>
<protein>
    <submittedName>
        <fullName evidence="3">Amidohydrolase family protein</fullName>
    </submittedName>
</protein>
<evidence type="ECO:0000259" key="2">
    <source>
        <dbReference type="Pfam" id="PF04909"/>
    </source>
</evidence>
<dbReference type="Gene3D" id="3.20.20.140">
    <property type="entry name" value="Metal-dependent hydrolases"/>
    <property type="match status" value="1"/>
</dbReference>
<feature type="domain" description="Amidohydrolase-related" evidence="2">
    <location>
        <begin position="51"/>
        <end position="186"/>
    </location>
</feature>
<evidence type="ECO:0000313" key="3">
    <source>
        <dbReference type="EMBL" id="MFC0394534.1"/>
    </source>
</evidence>
<dbReference type="RefSeq" id="WP_204815660.1">
    <property type="nucleotide sequence ID" value="NZ_JANHOF010000001.1"/>
</dbReference>
<evidence type="ECO:0000313" key="4">
    <source>
        <dbReference type="Proteomes" id="UP001589818"/>
    </source>
</evidence>
<dbReference type="InterPro" id="IPR006680">
    <property type="entry name" value="Amidohydro-rel"/>
</dbReference>
<reference evidence="3 4" key="1">
    <citation type="submission" date="2024-09" db="EMBL/GenBank/DDBJ databases">
        <authorList>
            <person name="Sun Q."/>
            <person name="Mori K."/>
        </authorList>
    </citation>
    <scope>NUCLEOTIDE SEQUENCE [LARGE SCALE GENOMIC DNA]</scope>
    <source>
        <strain evidence="3 4">CCM 4839</strain>
    </source>
</reference>
<dbReference type="InterPro" id="IPR032466">
    <property type="entry name" value="Metal_Hydrolase"/>
</dbReference>
<dbReference type="Proteomes" id="UP001589818">
    <property type="component" value="Unassembled WGS sequence"/>
</dbReference>
<keyword evidence="4" id="KW-1185">Reference proteome</keyword>
<name>A0ABV6JF41_9BACL</name>
<gene>
    <name evidence="3" type="ORF">ACFFJ8_24635</name>
</gene>
<dbReference type="EMBL" id="JBHLVF010000041">
    <property type="protein sequence ID" value="MFC0394534.1"/>
    <property type="molecule type" value="Genomic_DNA"/>
</dbReference>